<dbReference type="Proteomes" id="UP001620626">
    <property type="component" value="Unassembled WGS sequence"/>
</dbReference>
<feature type="transmembrane region" description="Helical" evidence="2">
    <location>
        <begin position="131"/>
        <end position="148"/>
    </location>
</feature>
<protein>
    <recommendedName>
        <fullName evidence="5">Gustatory receptor</fullName>
    </recommendedName>
</protein>
<reference evidence="3 4" key="1">
    <citation type="submission" date="2024-10" db="EMBL/GenBank/DDBJ databases">
        <authorList>
            <person name="Kim D."/>
        </authorList>
    </citation>
    <scope>NUCLEOTIDE SEQUENCE [LARGE SCALE GENOMIC DNA]</scope>
    <source>
        <strain evidence="3">BH-2024</strain>
    </source>
</reference>
<proteinExistence type="inferred from homology"/>
<sequence length="345" mass="39862">MSNSSEIFEQIAPVDVLISVLYSLNLAVFVFQMPFSLLNIGILCRTSLLHRNLKLVLLTQSVLFTVFAIGRTTQIIVILMDAEIYLPFGYKIVLFLVDFPQLFITYIGHVLFIERSIAIILFKNYENAKNALFSCVWFIVLITYSVMISAEQSFKDQAQEKITNGALIAFYVALAISFFEIIAFSVMSTLNLKLFTSKLETQNNVHNLSERYQLAENIRTGRQLGPTFLLHFLNNCAVIIPSVLGFYQIVTHPKILEMIWVIYFLFLSISNLMIEYTTISRHPILQRDAIRILSEFFKTFSMKIPFVQRIGDTEGQKIERIDGKSVQEKKMNEMDNYFEMLTKQW</sequence>
<evidence type="ECO:0000313" key="4">
    <source>
        <dbReference type="Proteomes" id="UP001620626"/>
    </source>
</evidence>
<evidence type="ECO:0000256" key="2">
    <source>
        <dbReference type="SAM" id="Phobius"/>
    </source>
</evidence>
<evidence type="ECO:0008006" key="5">
    <source>
        <dbReference type="Google" id="ProtNLM"/>
    </source>
</evidence>
<dbReference type="EMBL" id="JBICBT010001397">
    <property type="protein sequence ID" value="KAL3069185.1"/>
    <property type="molecule type" value="Genomic_DNA"/>
</dbReference>
<dbReference type="Pfam" id="PF03125">
    <property type="entry name" value="Sre"/>
    <property type="match status" value="1"/>
</dbReference>
<dbReference type="PANTHER" id="PTHR47521">
    <property type="entry name" value="SERPENTINE RECEPTOR, CLASS E (EPSILON)-RELATED"/>
    <property type="match status" value="1"/>
</dbReference>
<feature type="transmembrane region" description="Helical" evidence="2">
    <location>
        <begin position="92"/>
        <end position="111"/>
    </location>
</feature>
<feature type="transmembrane region" description="Helical" evidence="2">
    <location>
        <begin position="228"/>
        <end position="249"/>
    </location>
</feature>
<keyword evidence="2" id="KW-0812">Transmembrane</keyword>
<feature type="transmembrane region" description="Helical" evidence="2">
    <location>
        <begin position="55"/>
        <end position="80"/>
    </location>
</feature>
<feature type="transmembrane region" description="Helical" evidence="2">
    <location>
        <begin position="20"/>
        <end position="43"/>
    </location>
</feature>
<dbReference type="InterPro" id="IPR052860">
    <property type="entry name" value="NRL-GPCR1"/>
</dbReference>
<keyword evidence="2" id="KW-0472">Membrane</keyword>
<dbReference type="AlphaFoldDB" id="A0ABD2HUW3"/>
<evidence type="ECO:0000313" key="3">
    <source>
        <dbReference type="EMBL" id="KAL3069185.1"/>
    </source>
</evidence>
<evidence type="ECO:0000256" key="1">
    <source>
        <dbReference type="ARBA" id="ARBA00006803"/>
    </source>
</evidence>
<feature type="transmembrane region" description="Helical" evidence="2">
    <location>
        <begin position="255"/>
        <end position="274"/>
    </location>
</feature>
<organism evidence="3 4">
    <name type="scientific">Heterodera trifolii</name>
    <dbReference type="NCBI Taxonomy" id="157864"/>
    <lineage>
        <taxon>Eukaryota</taxon>
        <taxon>Metazoa</taxon>
        <taxon>Ecdysozoa</taxon>
        <taxon>Nematoda</taxon>
        <taxon>Chromadorea</taxon>
        <taxon>Rhabditida</taxon>
        <taxon>Tylenchina</taxon>
        <taxon>Tylenchomorpha</taxon>
        <taxon>Tylenchoidea</taxon>
        <taxon>Heteroderidae</taxon>
        <taxon>Heteroderinae</taxon>
        <taxon>Heterodera</taxon>
    </lineage>
</organism>
<comment type="caution">
    <text evidence="3">The sequence shown here is derived from an EMBL/GenBank/DDBJ whole genome shotgun (WGS) entry which is preliminary data.</text>
</comment>
<feature type="transmembrane region" description="Helical" evidence="2">
    <location>
        <begin position="168"/>
        <end position="190"/>
    </location>
</feature>
<dbReference type="InterPro" id="IPR004151">
    <property type="entry name" value="7TM_GPCR_serpentine_rcpt_Sre"/>
</dbReference>
<keyword evidence="4" id="KW-1185">Reference proteome</keyword>
<name>A0ABD2HUW3_9BILA</name>
<gene>
    <name evidence="3" type="ORF">niasHT_034415</name>
</gene>
<comment type="similarity">
    <text evidence="1">Belongs to the nematode receptor-like protein sre family.</text>
</comment>
<keyword evidence="2" id="KW-1133">Transmembrane helix</keyword>
<accession>A0ABD2HUW3</accession>